<dbReference type="AlphaFoldDB" id="A0A3S2UWC7"/>
<proteinExistence type="predicted"/>
<gene>
    <name evidence="1" type="ORF">EM808_11730</name>
</gene>
<name>A0A3S2UWC7_9BACI</name>
<dbReference type="Proteomes" id="UP000288024">
    <property type="component" value="Unassembled WGS sequence"/>
</dbReference>
<protein>
    <submittedName>
        <fullName evidence="1">Uncharacterized protein</fullName>
    </submittedName>
</protein>
<keyword evidence="2" id="KW-1185">Reference proteome</keyword>
<reference evidence="1 2" key="1">
    <citation type="submission" date="2019-01" db="EMBL/GenBank/DDBJ databases">
        <title>Bacillus sp. M5HDSG1-1, whole genome shotgun sequence.</title>
        <authorList>
            <person name="Tuo L."/>
        </authorList>
    </citation>
    <scope>NUCLEOTIDE SEQUENCE [LARGE SCALE GENOMIC DNA]</scope>
    <source>
        <strain evidence="1 2">M5HDSG1-1</strain>
    </source>
</reference>
<accession>A0A3S2UWC7</accession>
<dbReference type="GeneID" id="87617282"/>
<dbReference type="EMBL" id="RZTZ01000004">
    <property type="protein sequence ID" value="RVT62459.1"/>
    <property type="molecule type" value="Genomic_DNA"/>
</dbReference>
<evidence type="ECO:0000313" key="2">
    <source>
        <dbReference type="Proteomes" id="UP000288024"/>
    </source>
</evidence>
<evidence type="ECO:0000313" key="1">
    <source>
        <dbReference type="EMBL" id="RVT62459.1"/>
    </source>
</evidence>
<sequence length="471" mass="55446">MALPKNYLVDATLERLGTSFLDLYNSKIGDDVREFLAVIFFEELIEPETGRQRNLKELRSLYYRDKFKRTKKNWHSALIKSINKTSKNPKELMAEVKFIREGIEKGFIDLANNYHVTDIKDLIADRLSEVDKWVNDDTKLLSDYKYIKDKTKNQIKNTLKIDSIITVTSLVIEEFGGDFNRIVKEVNDLFSELPLPGKTGRTKFMDFHEDLAVENSVTAEIYEDGNLSIRTLLGKTLIEEKNSIALTPMDYEIFNFILSRRDYEFVEKQKIYVDIGDIVKNMYSSRGVKEYKRIRERLEKLKHLSFDIKADDGKKYIFDLFDHITYLDEAETKAEIKINEFMHQRYIDNQVTKIYSDKIQNFQLELSENIVFILQKERFAKNSLLDDSIDRKKGIAYPLAFFTRRLRLPTRKKDALTKVENSLHELVDNHVTIKSFRRVNDVFHIEFLPITEHEAEDLIDAKHQKVLFLET</sequence>
<organism evidence="1 2">
    <name type="scientific">Niallia taxi</name>
    <dbReference type="NCBI Taxonomy" id="2499688"/>
    <lineage>
        <taxon>Bacteria</taxon>
        <taxon>Bacillati</taxon>
        <taxon>Bacillota</taxon>
        <taxon>Bacilli</taxon>
        <taxon>Bacillales</taxon>
        <taxon>Bacillaceae</taxon>
        <taxon>Niallia</taxon>
    </lineage>
</organism>
<dbReference type="RefSeq" id="WP_127738410.1">
    <property type="nucleotide sequence ID" value="NZ_CAJCKN010000056.1"/>
</dbReference>
<comment type="caution">
    <text evidence="1">The sequence shown here is derived from an EMBL/GenBank/DDBJ whole genome shotgun (WGS) entry which is preliminary data.</text>
</comment>